<keyword evidence="12" id="KW-1185">Reference proteome</keyword>
<dbReference type="RefSeq" id="WP_194370443.1">
    <property type="nucleotide sequence ID" value="NZ_CP063767.1"/>
</dbReference>
<protein>
    <recommendedName>
        <fullName evidence="8">L-seryl-tRNA(Sec) selenium transferase</fullName>
        <ecNumber evidence="8">2.9.1.1</ecNumber>
    </recommendedName>
    <alternativeName>
        <fullName evidence="8">Selenocysteine synthase</fullName>
        <shortName evidence="8">Sec synthase</shortName>
    </alternativeName>
    <alternativeName>
        <fullName evidence="8">Selenocysteinyl-tRNA(Sec) synthase</fullName>
    </alternativeName>
</protein>
<evidence type="ECO:0000259" key="10">
    <source>
        <dbReference type="Pfam" id="PF12390"/>
    </source>
</evidence>
<organism evidence="11 12">
    <name type="scientific">Thermophilibacter immobilis</name>
    <dbReference type="NCBI Taxonomy" id="2779519"/>
    <lineage>
        <taxon>Bacteria</taxon>
        <taxon>Bacillati</taxon>
        <taxon>Actinomycetota</taxon>
        <taxon>Coriobacteriia</taxon>
        <taxon>Coriobacteriales</taxon>
        <taxon>Atopobiaceae</taxon>
        <taxon>Thermophilibacter</taxon>
    </lineage>
</organism>
<dbReference type="GO" id="GO:0001717">
    <property type="term" value="P:conversion of seryl-tRNAsec to selenocys-tRNAsec"/>
    <property type="evidence" value="ECO:0007669"/>
    <property type="project" value="UniProtKB-UniRule"/>
</dbReference>
<feature type="domain" description="L-seryl-tRNA selenium transferase N-terminal" evidence="10">
    <location>
        <begin position="6"/>
        <end position="45"/>
    </location>
</feature>
<dbReference type="UniPathway" id="UPA00906">
    <property type="reaction ID" value="UER00896"/>
</dbReference>
<reference evidence="11 12" key="1">
    <citation type="submission" date="2020-10" db="EMBL/GenBank/DDBJ databases">
        <title>Olsenella immobilis sp.nov., isolated from the mud in a fermentation cellar used for the production of Chinese strong-flavoured liquor.</title>
        <authorList>
            <person name="Lu L."/>
        </authorList>
    </citation>
    <scope>NUCLEOTIDE SEQUENCE [LARGE SCALE GENOMIC DNA]</scope>
    <source>
        <strain evidence="11 12">LZLJ-2</strain>
    </source>
</reference>
<dbReference type="AlphaFoldDB" id="A0A7S7RU28"/>
<keyword evidence="3 8" id="KW-0808">Transferase</keyword>
<dbReference type="Pfam" id="PF12390">
    <property type="entry name" value="Se-cys_synth_N"/>
    <property type="match status" value="1"/>
</dbReference>
<evidence type="ECO:0000256" key="2">
    <source>
        <dbReference type="ARBA" id="ARBA00022490"/>
    </source>
</evidence>
<evidence type="ECO:0000256" key="5">
    <source>
        <dbReference type="ARBA" id="ARBA00022917"/>
    </source>
</evidence>
<feature type="modified residue" description="N6-(pyridoxal phosphate)lysine" evidence="8 9">
    <location>
        <position position="294"/>
    </location>
</feature>
<dbReference type="Gene3D" id="3.40.640.10">
    <property type="entry name" value="Type I PLP-dependent aspartate aminotransferase-like (Major domain)"/>
    <property type="match status" value="1"/>
</dbReference>
<name>A0A7S7RU28_9ACTN</name>
<evidence type="ECO:0000256" key="9">
    <source>
        <dbReference type="PIRSR" id="PIRSR618319-50"/>
    </source>
</evidence>
<proteinExistence type="inferred from homology"/>
<dbReference type="InterPro" id="IPR018319">
    <property type="entry name" value="SelA-like"/>
</dbReference>
<comment type="catalytic activity">
    <reaction evidence="8">
        <text>L-seryl-tRNA(Sec) + selenophosphate + H(+) = L-selenocysteinyl-tRNA(Sec) + phosphate</text>
        <dbReference type="Rhea" id="RHEA:22728"/>
        <dbReference type="Rhea" id="RHEA-COMP:9742"/>
        <dbReference type="Rhea" id="RHEA-COMP:9743"/>
        <dbReference type="ChEBI" id="CHEBI:15378"/>
        <dbReference type="ChEBI" id="CHEBI:16144"/>
        <dbReference type="ChEBI" id="CHEBI:43474"/>
        <dbReference type="ChEBI" id="CHEBI:78533"/>
        <dbReference type="ChEBI" id="CHEBI:78573"/>
        <dbReference type="EC" id="2.9.1.1"/>
    </reaction>
</comment>
<evidence type="ECO:0000256" key="7">
    <source>
        <dbReference type="ARBA" id="ARBA00044507"/>
    </source>
</evidence>
<dbReference type="GO" id="GO:0001514">
    <property type="term" value="P:selenocysteine incorporation"/>
    <property type="evidence" value="ECO:0007669"/>
    <property type="project" value="UniProtKB-UniRule"/>
</dbReference>
<sequence length="474" mass="50524">MVSDVLRQIPKTDVVLALPEVAAACDRYTRAQVRGVVQAVLDDARESVLKRGRTDVPNLDEAGAEVLRRLRDQGVWSLRRVVNATGVVLHTNLGRAPLGDEVAAHVAEIARGYSNLEYDLEAGARGSRFTHVERLACELTGAEAAMVVNNNAGAVFLMLNTLCAGSEVAVSRGELVEIGGSFRVPEVMARSGTSLVEVGTTNKTHAFDYREVVGREQMSALLKVHTSNFRVTGFVEEVEPTELVSIAHEAGVYALYDIGSALPLPAEALGLTEGHTARSALRDGVDVACFSGDKLLGGAQAGILVGRRDLIERIKKNQLARILRIDKLSLAALEMTLAYCVDQRTALERIPTLGMLAMTRKECRQRATALARRLAGAAPGLSSEVLDTVDEAGGGSLPGVELPGAAVSVRVRGMEVSDLERALRAWRTPIICRVHEGAVLVSPRTLLAGDEDVLLEALVSTARAHAAGGEATHS</sequence>
<dbReference type="KEGG" id="tio:INP52_07345"/>
<keyword evidence="4 8" id="KW-0663">Pyridoxal phosphate</keyword>
<comment type="similarity">
    <text evidence="7 8">Belongs to the SelA family.</text>
</comment>
<keyword evidence="6 8" id="KW-0711">Selenium</keyword>
<evidence type="ECO:0000256" key="3">
    <source>
        <dbReference type="ARBA" id="ARBA00022679"/>
    </source>
</evidence>
<dbReference type="InterPro" id="IPR004534">
    <property type="entry name" value="SelA_trans"/>
</dbReference>
<dbReference type="Gene3D" id="3.90.1150.180">
    <property type="match status" value="1"/>
</dbReference>
<keyword evidence="2 8" id="KW-0963">Cytoplasm</keyword>
<gene>
    <name evidence="8" type="primary">selA</name>
    <name evidence="11" type="ORF">INP52_07345</name>
</gene>
<comment type="subcellular location">
    <subcellularLocation>
        <location evidence="8">Cytoplasm</location>
    </subcellularLocation>
</comment>
<evidence type="ECO:0000313" key="11">
    <source>
        <dbReference type="EMBL" id="QOY60225.1"/>
    </source>
</evidence>
<dbReference type="InterPro" id="IPR025862">
    <property type="entry name" value="SelA_trans_N_dom"/>
</dbReference>
<comment type="function">
    <text evidence="8">Converts seryl-tRNA(Sec) to selenocysteinyl-tRNA(Sec) required for selenoprotein biosynthesis.</text>
</comment>
<dbReference type="PANTHER" id="PTHR32328">
    <property type="entry name" value="L-SERYL-TRNA(SEC) SELENIUM TRANSFERASE"/>
    <property type="match status" value="1"/>
</dbReference>
<evidence type="ECO:0000256" key="6">
    <source>
        <dbReference type="ARBA" id="ARBA00023266"/>
    </source>
</evidence>
<dbReference type="Pfam" id="PF03841">
    <property type="entry name" value="SelA"/>
    <property type="match status" value="1"/>
</dbReference>
<dbReference type="EC" id="2.9.1.1" evidence="8"/>
<dbReference type="Proteomes" id="UP000593735">
    <property type="component" value="Chromosome"/>
</dbReference>
<dbReference type="InterPro" id="IPR015421">
    <property type="entry name" value="PyrdxlP-dep_Trfase_major"/>
</dbReference>
<keyword evidence="5 8" id="KW-0648">Protein biosynthesis</keyword>
<dbReference type="PANTHER" id="PTHR32328:SF0">
    <property type="entry name" value="L-SERYL-TRNA(SEC) SELENIUM TRANSFERASE"/>
    <property type="match status" value="1"/>
</dbReference>
<comment type="pathway">
    <text evidence="8">Aminoacyl-tRNA biosynthesis; selenocysteinyl-tRNA(Sec) biosynthesis; selenocysteinyl-tRNA(Sec) from L-seryl-tRNA(Sec) (bacterial route): step 1/1.</text>
</comment>
<dbReference type="SUPFAM" id="SSF53383">
    <property type="entry name" value="PLP-dependent transferases"/>
    <property type="match status" value="1"/>
</dbReference>
<dbReference type="GO" id="GO:0004125">
    <property type="term" value="F:L-seryl-tRNA(Sec) selenium transferase activity"/>
    <property type="evidence" value="ECO:0007669"/>
    <property type="project" value="UniProtKB-UniRule"/>
</dbReference>
<dbReference type="GO" id="GO:0005737">
    <property type="term" value="C:cytoplasm"/>
    <property type="evidence" value="ECO:0007669"/>
    <property type="project" value="UniProtKB-SubCell"/>
</dbReference>
<evidence type="ECO:0000256" key="1">
    <source>
        <dbReference type="ARBA" id="ARBA00001933"/>
    </source>
</evidence>
<accession>A0A7S7RU28</accession>
<dbReference type="InterPro" id="IPR015424">
    <property type="entry name" value="PyrdxlP-dep_Trfase"/>
</dbReference>
<evidence type="ECO:0000313" key="12">
    <source>
        <dbReference type="Proteomes" id="UP000593735"/>
    </source>
</evidence>
<dbReference type="EMBL" id="CP063767">
    <property type="protein sequence ID" value="QOY60225.1"/>
    <property type="molecule type" value="Genomic_DNA"/>
</dbReference>
<dbReference type="HAMAP" id="MF_00423">
    <property type="entry name" value="SelA"/>
    <property type="match status" value="1"/>
</dbReference>
<evidence type="ECO:0000256" key="8">
    <source>
        <dbReference type="HAMAP-Rule" id="MF_00423"/>
    </source>
</evidence>
<comment type="cofactor">
    <cofactor evidence="1 8 9">
        <name>pyridoxal 5'-phosphate</name>
        <dbReference type="ChEBI" id="CHEBI:597326"/>
    </cofactor>
</comment>
<evidence type="ECO:0000256" key="4">
    <source>
        <dbReference type="ARBA" id="ARBA00022898"/>
    </source>
</evidence>
<dbReference type="NCBIfam" id="TIGR00474">
    <property type="entry name" value="selA"/>
    <property type="match status" value="1"/>
</dbReference>